<organism evidence="1 2">
    <name type="scientific">Scomber scombrus</name>
    <name type="common">Atlantic mackerel</name>
    <name type="synonym">Scomber vernalis</name>
    <dbReference type="NCBI Taxonomy" id="13677"/>
    <lineage>
        <taxon>Eukaryota</taxon>
        <taxon>Metazoa</taxon>
        <taxon>Chordata</taxon>
        <taxon>Craniata</taxon>
        <taxon>Vertebrata</taxon>
        <taxon>Euteleostomi</taxon>
        <taxon>Actinopterygii</taxon>
        <taxon>Neopterygii</taxon>
        <taxon>Teleostei</taxon>
        <taxon>Neoteleostei</taxon>
        <taxon>Acanthomorphata</taxon>
        <taxon>Pelagiaria</taxon>
        <taxon>Scombriformes</taxon>
        <taxon>Scombridae</taxon>
        <taxon>Scomber</taxon>
    </lineage>
</organism>
<accession>A0AAV1PY77</accession>
<protein>
    <submittedName>
        <fullName evidence="1">Uncharacterized protein</fullName>
    </submittedName>
</protein>
<dbReference type="AlphaFoldDB" id="A0AAV1PY77"/>
<evidence type="ECO:0000313" key="1">
    <source>
        <dbReference type="EMBL" id="CAK6975647.1"/>
    </source>
</evidence>
<keyword evidence="2" id="KW-1185">Reference proteome</keyword>
<name>A0AAV1PY77_SCOSC</name>
<reference evidence="1 2" key="1">
    <citation type="submission" date="2024-01" db="EMBL/GenBank/DDBJ databases">
        <authorList>
            <person name="Alioto T."/>
            <person name="Alioto T."/>
            <person name="Gomez Garrido J."/>
        </authorList>
    </citation>
    <scope>NUCLEOTIDE SEQUENCE [LARGE SCALE GENOMIC DNA]</scope>
</reference>
<gene>
    <name evidence="1" type="ORF">FSCOSCO3_A001623</name>
</gene>
<comment type="caution">
    <text evidence="1">The sequence shown here is derived from an EMBL/GenBank/DDBJ whole genome shotgun (WGS) entry which is preliminary data.</text>
</comment>
<evidence type="ECO:0000313" key="2">
    <source>
        <dbReference type="Proteomes" id="UP001314229"/>
    </source>
</evidence>
<sequence>MVKPELSRLAKEFKSQFDMEADRITEHHELGPSAVKREHDTIDKIKAAILSHGNPFTTEGDKLHNVITQAYIPDEYVQHILNADATGQKLFEDYVSERINGDVSLWAPVKKENNKMFLSGNKKITVKLRSNTVDLKETKDLFARLMVLARSKKDLVFEENNHEEADTLLIYQAVLASQRNPHDAQLVFYSPDTDVLVLVTANYDIKLKNTSISMASGVVQIEPLWLALDRSPLRPHIVPTLSPHHPHIVSTSSPHRLHIVSTSPPHRLHIIPTSPPHRLYIVPTFQPNRDTGISLSCSSISHYGTKDAIPTC</sequence>
<dbReference type="PANTHER" id="PTHR47018:SF3">
    <property type="entry name" value="MYCBP-ASSOCIATED PROTEIN"/>
    <property type="match status" value="1"/>
</dbReference>
<dbReference type="Proteomes" id="UP001314229">
    <property type="component" value="Unassembled WGS sequence"/>
</dbReference>
<proteinExistence type="predicted"/>
<dbReference type="EMBL" id="CAWUFR010000309">
    <property type="protein sequence ID" value="CAK6975647.1"/>
    <property type="molecule type" value="Genomic_DNA"/>
</dbReference>
<dbReference type="PANTHER" id="PTHR47018">
    <property type="entry name" value="CXC DOMAIN-CONTAINING PROTEIN-RELATED"/>
    <property type="match status" value="1"/>
</dbReference>